<reference evidence="1 2" key="1">
    <citation type="journal article" date="2019" name="Commun. Biol.">
        <title>The bagworm genome reveals a unique fibroin gene that provides high tensile strength.</title>
        <authorList>
            <person name="Kono N."/>
            <person name="Nakamura H."/>
            <person name="Ohtoshi R."/>
            <person name="Tomita M."/>
            <person name="Numata K."/>
            <person name="Arakawa K."/>
        </authorList>
    </citation>
    <scope>NUCLEOTIDE SEQUENCE [LARGE SCALE GENOMIC DNA]</scope>
</reference>
<gene>
    <name evidence="1" type="ORF">EVAR_45237_1</name>
</gene>
<organism evidence="1 2">
    <name type="scientific">Eumeta variegata</name>
    <name type="common">Bagworm moth</name>
    <name type="synonym">Eumeta japonica</name>
    <dbReference type="NCBI Taxonomy" id="151549"/>
    <lineage>
        <taxon>Eukaryota</taxon>
        <taxon>Metazoa</taxon>
        <taxon>Ecdysozoa</taxon>
        <taxon>Arthropoda</taxon>
        <taxon>Hexapoda</taxon>
        <taxon>Insecta</taxon>
        <taxon>Pterygota</taxon>
        <taxon>Neoptera</taxon>
        <taxon>Endopterygota</taxon>
        <taxon>Lepidoptera</taxon>
        <taxon>Glossata</taxon>
        <taxon>Ditrysia</taxon>
        <taxon>Tineoidea</taxon>
        <taxon>Psychidae</taxon>
        <taxon>Oiketicinae</taxon>
        <taxon>Eumeta</taxon>
    </lineage>
</organism>
<keyword evidence="2" id="KW-1185">Reference proteome</keyword>
<comment type="caution">
    <text evidence="1">The sequence shown here is derived from an EMBL/GenBank/DDBJ whole genome shotgun (WGS) entry which is preliminary data.</text>
</comment>
<dbReference type="EMBL" id="BGZK01000808">
    <property type="protein sequence ID" value="GBP61219.1"/>
    <property type="molecule type" value="Genomic_DNA"/>
</dbReference>
<proteinExistence type="predicted"/>
<name>A0A4C1XFZ7_EUMVA</name>
<dbReference type="AlphaFoldDB" id="A0A4C1XFZ7"/>
<accession>A0A4C1XFZ7</accession>
<evidence type="ECO:0000313" key="2">
    <source>
        <dbReference type="Proteomes" id="UP000299102"/>
    </source>
</evidence>
<sequence>MRLQAHNGSAPLPLHALRSGSQLTLEAYAGLPRHWINKWKLMETAGRPRAARCGEAGGTLVTAIFRRDSLNKNTCKGYASALRRSLISHNFD</sequence>
<protein>
    <submittedName>
        <fullName evidence="1">Uncharacterized protein</fullName>
    </submittedName>
</protein>
<dbReference type="Proteomes" id="UP000299102">
    <property type="component" value="Unassembled WGS sequence"/>
</dbReference>
<evidence type="ECO:0000313" key="1">
    <source>
        <dbReference type="EMBL" id="GBP61219.1"/>
    </source>
</evidence>